<dbReference type="CDD" id="cd08346">
    <property type="entry name" value="PcpA_N_like"/>
    <property type="match status" value="1"/>
</dbReference>
<organism evidence="2 3">
    <name type="scientific">Reticulibacter mediterranei</name>
    <dbReference type="NCBI Taxonomy" id="2778369"/>
    <lineage>
        <taxon>Bacteria</taxon>
        <taxon>Bacillati</taxon>
        <taxon>Chloroflexota</taxon>
        <taxon>Ktedonobacteria</taxon>
        <taxon>Ktedonobacterales</taxon>
        <taxon>Reticulibacteraceae</taxon>
        <taxon>Reticulibacter</taxon>
    </lineage>
</organism>
<evidence type="ECO:0000313" key="3">
    <source>
        <dbReference type="Proteomes" id="UP000597444"/>
    </source>
</evidence>
<name>A0A8J3N283_9CHLR</name>
<dbReference type="EMBL" id="BNJK01000001">
    <property type="protein sequence ID" value="GHO93248.1"/>
    <property type="molecule type" value="Genomic_DNA"/>
</dbReference>
<evidence type="ECO:0000313" key="2">
    <source>
        <dbReference type="EMBL" id="GHO93248.1"/>
    </source>
</evidence>
<dbReference type="PROSITE" id="PS51819">
    <property type="entry name" value="VOC"/>
    <property type="match status" value="2"/>
</dbReference>
<dbReference type="InterPro" id="IPR052537">
    <property type="entry name" value="Extradiol_RC_dioxygenase"/>
</dbReference>
<dbReference type="RefSeq" id="WP_220204041.1">
    <property type="nucleotide sequence ID" value="NZ_BNJK01000001.1"/>
</dbReference>
<dbReference type="CDD" id="cd08347">
    <property type="entry name" value="PcpA_C_like"/>
    <property type="match status" value="1"/>
</dbReference>
<dbReference type="PANTHER" id="PTHR36110">
    <property type="entry name" value="RING-CLEAVING DIOXYGENASE MHQE-RELATED"/>
    <property type="match status" value="1"/>
</dbReference>
<dbReference type="InterPro" id="IPR004360">
    <property type="entry name" value="Glyas_Fos-R_dOase_dom"/>
</dbReference>
<dbReference type="SUPFAM" id="SSF54593">
    <property type="entry name" value="Glyoxalase/Bleomycin resistance protein/Dihydroxybiphenyl dioxygenase"/>
    <property type="match status" value="1"/>
</dbReference>
<gene>
    <name evidence="2" type="ORF">KSF_032960</name>
</gene>
<dbReference type="AlphaFoldDB" id="A0A8J3N283"/>
<comment type="caution">
    <text evidence="2">The sequence shown here is derived from an EMBL/GenBank/DDBJ whole genome shotgun (WGS) entry which is preliminary data.</text>
</comment>
<keyword evidence="3" id="KW-1185">Reference proteome</keyword>
<dbReference type="Gene3D" id="3.10.180.10">
    <property type="entry name" value="2,3-Dihydroxybiphenyl 1,2-Dioxygenase, domain 1"/>
    <property type="match status" value="2"/>
</dbReference>
<dbReference type="PANTHER" id="PTHR36110:SF4">
    <property type="entry name" value="RING-CLEAVING DIOXYGENASE MHQA-RELATED"/>
    <property type="match status" value="1"/>
</dbReference>
<dbReference type="Pfam" id="PF00903">
    <property type="entry name" value="Glyoxalase"/>
    <property type="match status" value="2"/>
</dbReference>
<reference evidence="2" key="1">
    <citation type="submission" date="2020-10" db="EMBL/GenBank/DDBJ databases">
        <title>Taxonomic study of unclassified bacteria belonging to the class Ktedonobacteria.</title>
        <authorList>
            <person name="Yabe S."/>
            <person name="Wang C.M."/>
            <person name="Zheng Y."/>
            <person name="Sakai Y."/>
            <person name="Cavaletti L."/>
            <person name="Monciardini P."/>
            <person name="Donadio S."/>
        </authorList>
    </citation>
    <scope>NUCLEOTIDE SEQUENCE</scope>
    <source>
        <strain evidence="2">ID150040</strain>
    </source>
</reference>
<feature type="domain" description="VOC" evidence="1">
    <location>
        <begin position="8"/>
        <end position="133"/>
    </location>
</feature>
<dbReference type="InterPro" id="IPR029068">
    <property type="entry name" value="Glyas_Bleomycin-R_OHBP_Dase"/>
</dbReference>
<sequence length="320" mass="35620">MSNIKIPGIHHITAIAGEPQRNIDFYTGILGQRLVKQTVNFDDPGAYHLYFGDEVGTPGTILTFFAWPGAPRGRWGTGQIVAVSFAIPPDSLTYWSNRLQEHGVNVKEPVTRFGEQVLSFTDPDGLTLELITHQQAEQRRVWQHGPIPVEHAIRGFHSLTLAEAGQEATAAMLTEVLGFQLLAPEGNRYRYVVGQGAAIDVLNLAHETRGRIAVGTVHHVAWRATDDAQQLAWRQDLLDQGSDVTPVLDRQYFHSIYFREPGGVLFEIATDPPGFTRDEPIEELGSHLKLPPWLEVERAQIEQVLPPIHVPVSNEETQQG</sequence>
<feature type="domain" description="VOC" evidence="1">
    <location>
        <begin position="155"/>
        <end position="271"/>
    </location>
</feature>
<dbReference type="Proteomes" id="UP000597444">
    <property type="component" value="Unassembled WGS sequence"/>
</dbReference>
<accession>A0A8J3N283</accession>
<evidence type="ECO:0000259" key="1">
    <source>
        <dbReference type="PROSITE" id="PS51819"/>
    </source>
</evidence>
<protein>
    <submittedName>
        <fullName evidence="2">Diguanylate cyclase</fullName>
    </submittedName>
</protein>
<proteinExistence type="predicted"/>
<dbReference type="InterPro" id="IPR037523">
    <property type="entry name" value="VOC_core"/>
</dbReference>